<gene>
    <name evidence="2" type="ORF">KB584_04810</name>
</gene>
<evidence type="ECO:0000313" key="2">
    <source>
        <dbReference type="EMBL" id="MDV5976787.1"/>
    </source>
</evidence>
<evidence type="ECO:0000313" key="3">
    <source>
        <dbReference type="Proteomes" id="UP001186118"/>
    </source>
</evidence>
<dbReference type="Proteomes" id="UP001186118">
    <property type="component" value="Unassembled WGS sequence"/>
</dbReference>
<reference evidence="2" key="1">
    <citation type="submission" date="2021-04" db="EMBL/GenBank/DDBJ databases">
        <title>Draft genomes of 20 S. canis strains.</title>
        <authorList>
            <person name="Pagnossin D."/>
            <person name="Weir W."/>
            <person name="Smith A."/>
            <person name="Ure R."/>
            <person name="Oravcova K."/>
        </authorList>
    </citation>
    <scope>NUCLEOTIDE SEQUENCE</scope>
    <source>
        <strain evidence="2">284</strain>
    </source>
</reference>
<organism evidence="2 3">
    <name type="scientific">Streptococcus canis</name>
    <dbReference type="NCBI Taxonomy" id="1329"/>
    <lineage>
        <taxon>Bacteria</taxon>
        <taxon>Bacillati</taxon>
        <taxon>Bacillota</taxon>
        <taxon>Bacilli</taxon>
        <taxon>Lactobacillales</taxon>
        <taxon>Streptococcaceae</taxon>
        <taxon>Streptococcus</taxon>
    </lineage>
</organism>
<dbReference type="SMART" id="SM00892">
    <property type="entry name" value="Endonuclease_NS"/>
    <property type="match status" value="1"/>
</dbReference>
<keyword evidence="2" id="KW-0540">Nuclease</keyword>
<name>A0AAE4TSB0_STRCB</name>
<dbReference type="InterPro" id="IPR044929">
    <property type="entry name" value="DNA/RNA_non-sp_Endonuclease_sf"/>
</dbReference>
<dbReference type="GO" id="GO:0046872">
    <property type="term" value="F:metal ion binding"/>
    <property type="evidence" value="ECO:0007669"/>
    <property type="project" value="InterPro"/>
</dbReference>
<sequence>MSKHWRHLIIHSALTILATLFLGILPITENTSSTIYAESATISNNWSIEQHPNYYHVEGKAQLDIKNFPELYHTTERVYKKSGQSTKPVTVSNIHYSVLDGYGRSGEAYGIITKDMIDMSAGYREKWESKPEPSGWYSYYFKNTNQRGAESNYNHSPKNVSRISNNIKVSISLSNGKTRHGYLFDRSHLIADSLGGRPFRNNLITGTRTQNVGNNDRKGGMQYIENKVLDHIKKNPKVHVYYKATPVYQGSELLPRVVLVSALSSDGLIDETVRVFNNVAGFNIDYQNGGLLSSTTDVDINNTEENVENETTEDEIEEGIEERIENETDTDTLKKDDKNTSLQNTVYVASNGQSDVYWYSKENMPKNVNLDKVVEMSEQTALARGKHHSVQEAVE</sequence>
<proteinExistence type="predicted"/>
<feature type="domain" description="DNA/RNA non-specific endonuclease/pyrophosphatase/phosphodiesterase" evidence="1">
    <location>
        <begin position="88"/>
        <end position="331"/>
    </location>
</feature>
<dbReference type="GO" id="GO:0016787">
    <property type="term" value="F:hydrolase activity"/>
    <property type="evidence" value="ECO:0007669"/>
    <property type="project" value="InterPro"/>
</dbReference>
<dbReference type="GO" id="GO:0003676">
    <property type="term" value="F:nucleic acid binding"/>
    <property type="evidence" value="ECO:0007669"/>
    <property type="project" value="InterPro"/>
</dbReference>
<dbReference type="Gene3D" id="3.40.570.10">
    <property type="entry name" value="Extracellular Endonuclease, subunit A"/>
    <property type="match status" value="1"/>
</dbReference>
<keyword evidence="2" id="KW-0378">Hydrolase</keyword>
<dbReference type="InterPro" id="IPR001604">
    <property type="entry name" value="Endo_G_ENPP1-like_dom"/>
</dbReference>
<dbReference type="EMBL" id="JAGQEX010000007">
    <property type="protein sequence ID" value="MDV5976787.1"/>
    <property type="molecule type" value="Genomic_DNA"/>
</dbReference>
<dbReference type="InterPro" id="IPR044927">
    <property type="entry name" value="Endonuclea_NS_2"/>
</dbReference>
<dbReference type="RefSeq" id="WP_317609926.1">
    <property type="nucleotide sequence ID" value="NZ_JAGQEX010000007.1"/>
</dbReference>
<evidence type="ECO:0000259" key="1">
    <source>
        <dbReference type="SMART" id="SM00892"/>
    </source>
</evidence>
<accession>A0AAE4TSB0</accession>
<protein>
    <submittedName>
        <fullName evidence="2">DNA/RNA non-specific endonuclease</fullName>
    </submittedName>
</protein>
<dbReference type="GO" id="GO:0004519">
    <property type="term" value="F:endonuclease activity"/>
    <property type="evidence" value="ECO:0007669"/>
    <property type="project" value="UniProtKB-KW"/>
</dbReference>
<keyword evidence="2" id="KW-0255">Endonuclease</keyword>
<dbReference type="Pfam" id="PF13930">
    <property type="entry name" value="Endonuclea_NS_2"/>
    <property type="match status" value="1"/>
</dbReference>
<dbReference type="AlphaFoldDB" id="A0AAE4TSB0"/>
<comment type="caution">
    <text evidence="2">The sequence shown here is derived from an EMBL/GenBank/DDBJ whole genome shotgun (WGS) entry which is preliminary data.</text>
</comment>